<evidence type="ECO:0000256" key="4">
    <source>
        <dbReference type="ARBA" id="ARBA00022692"/>
    </source>
</evidence>
<feature type="transmembrane region" description="Helical" evidence="7">
    <location>
        <begin position="6"/>
        <end position="23"/>
    </location>
</feature>
<feature type="transmembrane region" description="Helical" evidence="7">
    <location>
        <begin position="117"/>
        <end position="134"/>
    </location>
</feature>
<evidence type="ECO:0000256" key="6">
    <source>
        <dbReference type="ARBA" id="ARBA00023136"/>
    </source>
</evidence>
<keyword evidence="9" id="KW-1185">Reference proteome</keyword>
<comment type="caution">
    <text evidence="8">The sequence shown here is derived from an EMBL/GenBank/DDBJ whole genome shotgun (WGS) entry which is preliminary data.</text>
</comment>
<evidence type="ECO:0000256" key="5">
    <source>
        <dbReference type="ARBA" id="ARBA00022989"/>
    </source>
</evidence>
<dbReference type="PANTHER" id="PTHR22926">
    <property type="entry name" value="PHOSPHO-N-ACETYLMURAMOYL-PENTAPEPTIDE-TRANSFERASE"/>
    <property type="match status" value="1"/>
</dbReference>
<keyword evidence="3" id="KW-0808">Transferase</keyword>
<feature type="transmembrane region" description="Helical" evidence="7">
    <location>
        <begin position="94"/>
        <end position="111"/>
    </location>
</feature>
<evidence type="ECO:0000256" key="3">
    <source>
        <dbReference type="ARBA" id="ARBA00022679"/>
    </source>
</evidence>
<gene>
    <name evidence="8" type="ORF">GCM10023189_31660</name>
</gene>
<keyword evidence="6 7" id="KW-0472">Membrane</keyword>
<feature type="transmembrane region" description="Helical" evidence="7">
    <location>
        <begin position="290"/>
        <end position="309"/>
    </location>
</feature>
<comment type="subcellular location">
    <subcellularLocation>
        <location evidence="1">Cell membrane</location>
        <topology evidence="1">Multi-pass membrane protein</topology>
    </subcellularLocation>
</comment>
<feature type="transmembrane region" description="Helical" evidence="7">
    <location>
        <begin position="44"/>
        <end position="62"/>
    </location>
</feature>
<proteinExistence type="predicted"/>
<name>A0ABP8MZN1_9BACT</name>
<feature type="transmembrane region" description="Helical" evidence="7">
    <location>
        <begin position="267"/>
        <end position="284"/>
    </location>
</feature>
<dbReference type="EMBL" id="BAABHD010000030">
    <property type="protein sequence ID" value="GAA4458810.1"/>
    <property type="molecule type" value="Genomic_DNA"/>
</dbReference>
<evidence type="ECO:0000256" key="7">
    <source>
        <dbReference type="SAM" id="Phobius"/>
    </source>
</evidence>
<evidence type="ECO:0000256" key="2">
    <source>
        <dbReference type="ARBA" id="ARBA00022475"/>
    </source>
</evidence>
<reference evidence="9" key="1">
    <citation type="journal article" date="2019" name="Int. J. Syst. Evol. Microbiol.">
        <title>The Global Catalogue of Microorganisms (GCM) 10K type strain sequencing project: providing services to taxonomists for standard genome sequencing and annotation.</title>
        <authorList>
            <consortium name="The Broad Institute Genomics Platform"/>
            <consortium name="The Broad Institute Genome Sequencing Center for Infectious Disease"/>
            <person name="Wu L."/>
            <person name="Ma J."/>
        </authorList>
    </citation>
    <scope>NUCLEOTIDE SEQUENCE [LARGE SCALE GENOMIC DNA]</scope>
    <source>
        <strain evidence="9">JCM 17927</strain>
    </source>
</reference>
<feature type="transmembrane region" description="Helical" evidence="7">
    <location>
        <begin position="163"/>
        <end position="181"/>
    </location>
</feature>
<protein>
    <submittedName>
        <fullName evidence="8">Glycosyltransferase family 4 protein</fullName>
    </submittedName>
</protein>
<feature type="transmembrane region" description="Helical" evidence="7">
    <location>
        <begin position="141"/>
        <end position="157"/>
    </location>
</feature>
<organism evidence="8 9">
    <name type="scientific">Nibrella saemangeumensis</name>
    <dbReference type="NCBI Taxonomy" id="1084526"/>
    <lineage>
        <taxon>Bacteria</taxon>
        <taxon>Pseudomonadati</taxon>
        <taxon>Bacteroidota</taxon>
        <taxon>Cytophagia</taxon>
        <taxon>Cytophagales</taxon>
        <taxon>Spirosomataceae</taxon>
        <taxon>Nibrella</taxon>
    </lineage>
</organism>
<dbReference type="Proteomes" id="UP001501175">
    <property type="component" value="Unassembled WGS sequence"/>
</dbReference>
<dbReference type="PANTHER" id="PTHR22926:SF3">
    <property type="entry name" value="UNDECAPRENYL-PHOSPHATE ALPHA-N-ACETYLGLUCOSAMINYL 1-PHOSPHATE TRANSFERASE"/>
    <property type="match status" value="1"/>
</dbReference>
<dbReference type="InterPro" id="IPR000715">
    <property type="entry name" value="Glycosyl_transferase_4"/>
</dbReference>
<accession>A0ABP8MZN1</accession>
<keyword evidence="2" id="KW-1003">Cell membrane</keyword>
<sequence length="315" mass="35376">MTLTAYVFLTTLFFGIELAYLRLASRLGIFDKPNERSSHTGEPVRGGGILFWFAALCAFVYSGLAYPFFFAGLTLVTLLSFLDDLYTLPNRYRLLGQFLGVWLMLWQTGIWPAEGWVYIPVLVVGVGILNAYNFMDGINGITALYSLITVGTLWYLQGEQGNQSLYGFTMIGLLVFTWFNARRKALCFAGDVGSISMALLILFLLYTAIIARQNYLLILLLGVYGVDSVLTILHRLWLGQNIFQAHRLHLFQLLVHRLRWPHLRVSALYAGVQVLINALVIWALTEPVAIQIAVAAAILGLLASLYIGVKRRLMR</sequence>
<feature type="transmembrane region" description="Helical" evidence="7">
    <location>
        <begin position="215"/>
        <end position="238"/>
    </location>
</feature>
<evidence type="ECO:0000313" key="9">
    <source>
        <dbReference type="Proteomes" id="UP001501175"/>
    </source>
</evidence>
<keyword evidence="4 7" id="KW-0812">Transmembrane</keyword>
<feature type="transmembrane region" description="Helical" evidence="7">
    <location>
        <begin position="188"/>
        <end position="209"/>
    </location>
</feature>
<keyword evidence="5 7" id="KW-1133">Transmembrane helix</keyword>
<evidence type="ECO:0000256" key="1">
    <source>
        <dbReference type="ARBA" id="ARBA00004651"/>
    </source>
</evidence>
<evidence type="ECO:0000313" key="8">
    <source>
        <dbReference type="EMBL" id="GAA4458810.1"/>
    </source>
</evidence>
<dbReference type="Pfam" id="PF00953">
    <property type="entry name" value="Glycos_transf_4"/>
    <property type="match status" value="1"/>
</dbReference>
<dbReference type="RefSeq" id="WP_345244838.1">
    <property type="nucleotide sequence ID" value="NZ_BAABHD010000030.1"/>
</dbReference>